<reference evidence="1" key="1">
    <citation type="submission" date="2015-12" db="EMBL/GenBank/DDBJ databases">
        <title>Gene expression during late stages of embryo sac development: a critical building block for successful pollen-pistil interactions.</title>
        <authorList>
            <person name="Liu Y."/>
            <person name="Joly V."/>
            <person name="Sabar M."/>
            <person name="Matton D.P."/>
        </authorList>
    </citation>
    <scope>NUCLEOTIDE SEQUENCE</scope>
</reference>
<accession>A0A0V0GP55</accession>
<name>A0A0V0GP55_SOLCH</name>
<dbReference type="EMBL" id="GEDG01034004">
    <property type="protein sequence ID" value="JAP09957.1"/>
    <property type="molecule type" value="Transcribed_RNA"/>
</dbReference>
<organism evidence="1">
    <name type="scientific">Solanum chacoense</name>
    <name type="common">Chaco potato</name>
    <dbReference type="NCBI Taxonomy" id="4108"/>
    <lineage>
        <taxon>Eukaryota</taxon>
        <taxon>Viridiplantae</taxon>
        <taxon>Streptophyta</taxon>
        <taxon>Embryophyta</taxon>
        <taxon>Tracheophyta</taxon>
        <taxon>Spermatophyta</taxon>
        <taxon>Magnoliopsida</taxon>
        <taxon>eudicotyledons</taxon>
        <taxon>Gunneridae</taxon>
        <taxon>Pentapetalae</taxon>
        <taxon>asterids</taxon>
        <taxon>lamiids</taxon>
        <taxon>Solanales</taxon>
        <taxon>Solanaceae</taxon>
        <taxon>Solanoideae</taxon>
        <taxon>Solaneae</taxon>
        <taxon>Solanum</taxon>
    </lineage>
</organism>
<dbReference type="AlphaFoldDB" id="A0A0V0GP55"/>
<sequence length="61" mass="7108">MIEDSKGSCTLVISLNGINKKLAHHNQSQDLKQTLIYSHFKIKIKHPIFLFTHITMHQDKH</sequence>
<evidence type="ECO:0000313" key="1">
    <source>
        <dbReference type="EMBL" id="JAP09957.1"/>
    </source>
</evidence>
<protein>
    <submittedName>
        <fullName evidence="1">Putative ovule protein</fullName>
    </submittedName>
</protein>
<proteinExistence type="predicted"/>